<dbReference type="AlphaFoldDB" id="A0AAV7DQS9"/>
<dbReference type="EMBL" id="JAINDJ010000008">
    <property type="protein sequence ID" value="KAG9438935.1"/>
    <property type="molecule type" value="Genomic_DNA"/>
</dbReference>
<protein>
    <submittedName>
        <fullName evidence="1">Uncharacterized protein</fullName>
    </submittedName>
</protein>
<keyword evidence="2" id="KW-1185">Reference proteome</keyword>
<organism evidence="1 2">
    <name type="scientific">Aristolochia fimbriata</name>
    <name type="common">White veined hardy Dutchman's pipe vine</name>
    <dbReference type="NCBI Taxonomy" id="158543"/>
    <lineage>
        <taxon>Eukaryota</taxon>
        <taxon>Viridiplantae</taxon>
        <taxon>Streptophyta</taxon>
        <taxon>Embryophyta</taxon>
        <taxon>Tracheophyta</taxon>
        <taxon>Spermatophyta</taxon>
        <taxon>Magnoliopsida</taxon>
        <taxon>Magnoliidae</taxon>
        <taxon>Piperales</taxon>
        <taxon>Aristolochiaceae</taxon>
        <taxon>Aristolochia</taxon>
    </lineage>
</organism>
<proteinExistence type="predicted"/>
<evidence type="ECO:0000313" key="1">
    <source>
        <dbReference type="EMBL" id="KAG9438935.1"/>
    </source>
</evidence>
<dbReference type="PANTHER" id="PTHR48478:SF1">
    <property type="entry name" value="LECTIN-LIKE"/>
    <property type="match status" value="1"/>
</dbReference>
<dbReference type="InterPro" id="IPR025886">
    <property type="entry name" value="PP2-like"/>
</dbReference>
<dbReference type="GO" id="GO:0030246">
    <property type="term" value="F:carbohydrate binding"/>
    <property type="evidence" value="ECO:0007669"/>
    <property type="project" value="InterPro"/>
</dbReference>
<dbReference type="InterPro" id="IPR052147">
    <property type="entry name" value="PP2-like/Lectin"/>
</dbReference>
<dbReference type="PANTHER" id="PTHR48478">
    <property type="entry name" value="LECTIN-LIKE"/>
    <property type="match status" value="1"/>
</dbReference>
<dbReference type="Proteomes" id="UP000825729">
    <property type="component" value="Unassembled WGS sequence"/>
</dbReference>
<name>A0AAV7DQS9_ARIFI</name>
<comment type="caution">
    <text evidence="1">The sequence shown here is derived from an EMBL/GenBank/DDBJ whole genome shotgun (WGS) entry which is preliminary data.</text>
</comment>
<accession>A0AAV7DQS9</accession>
<sequence>MIRSLSGPHYNAVPMDFETDPNDGSIFIPAKALNIVWGNDKRYWNWSTTKPEEGVQLVQVNWIQVTGSVDCSKLSSPIIPKTYEIIWEIKFNVDAFGWKNAPVKFKVATDRKQDVEVKNLFGIRKESGQWHQVQGGEFVVDGSCIDGKINFGMFETESDWWKGGMVLRGVRIRSKK</sequence>
<evidence type="ECO:0000313" key="2">
    <source>
        <dbReference type="Proteomes" id="UP000825729"/>
    </source>
</evidence>
<reference evidence="1 2" key="1">
    <citation type="submission" date="2021-07" db="EMBL/GenBank/DDBJ databases">
        <title>The Aristolochia fimbriata genome: insights into angiosperm evolution, floral development and chemical biosynthesis.</title>
        <authorList>
            <person name="Jiao Y."/>
        </authorList>
    </citation>
    <scope>NUCLEOTIDE SEQUENCE [LARGE SCALE GENOMIC DNA]</scope>
    <source>
        <strain evidence="1">IBCAS-2021</strain>
        <tissue evidence="1">Leaf</tissue>
    </source>
</reference>
<dbReference type="Pfam" id="PF14299">
    <property type="entry name" value="PP2"/>
    <property type="match status" value="1"/>
</dbReference>
<gene>
    <name evidence="1" type="ORF">H6P81_019100</name>
</gene>